<protein>
    <submittedName>
        <fullName evidence="2">Putative membrane protein</fullName>
    </submittedName>
</protein>
<evidence type="ECO:0000256" key="1">
    <source>
        <dbReference type="SAM" id="Phobius"/>
    </source>
</evidence>
<accession>A0A7H9CGN0</accession>
<keyword evidence="1" id="KW-0812">Transmembrane</keyword>
<gene>
    <name evidence="2" type="ORF">CINF_0600</name>
</gene>
<keyword evidence="1" id="KW-0472">Membrane</keyword>
<dbReference type="Proteomes" id="UP000509414">
    <property type="component" value="Chromosome"/>
</dbReference>
<evidence type="ECO:0000313" key="3">
    <source>
        <dbReference type="Proteomes" id="UP000509414"/>
    </source>
</evidence>
<dbReference type="EMBL" id="CP049075">
    <property type="protein sequence ID" value="QLI05122.1"/>
    <property type="molecule type" value="Genomic_DNA"/>
</dbReference>
<dbReference type="AlphaFoldDB" id="A0A7H9CGN0"/>
<keyword evidence="1" id="KW-1133">Transmembrane helix</keyword>
<name>A0A7H9CGN0_9BACT</name>
<feature type="transmembrane region" description="Helical" evidence="1">
    <location>
        <begin position="86"/>
        <end position="106"/>
    </location>
</feature>
<feature type="transmembrane region" description="Helical" evidence="1">
    <location>
        <begin position="48"/>
        <end position="66"/>
    </location>
</feature>
<reference evidence="2 3" key="1">
    <citation type="submission" date="2020-02" db="EMBL/GenBank/DDBJ databases">
        <title>Complete genome sequence of the novel Campylobacter species Candidatus Campylobacter infans.</title>
        <authorList>
            <person name="Duim B."/>
            <person name="Zomer A."/>
            <person name="van der Graaf L."/>
            <person name="Wagenaar J."/>
        </authorList>
    </citation>
    <scope>NUCLEOTIDE SEQUENCE [LARGE SCALE GENOMIC DNA]</scope>
    <source>
        <strain evidence="2 3">19S00001</strain>
    </source>
</reference>
<dbReference type="KEGG" id="cinf:CINF_0600"/>
<evidence type="ECO:0000313" key="2">
    <source>
        <dbReference type="EMBL" id="QLI05122.1"/>
    </source>
</evidence>
<proteinExistence type="predicted"/>
<keyword evidence="3" id="KW-1185">Reference proteome</keyword>
<organism evidence="2 3">
    <name type="scientific">Candidatus Campylobacter infans</name>
    <dbReference type="NCBI Taxonomy" id="2561898"/>
    <lineage>
        <taxon>Bacteria</taxon>
        <taxon>Pseudomonadati</taxon>
        <taxon>Campylobacterota</taxon>
        <taxon>Epsilonproteobacteria</taxon>
        <taxon>Campylobacterales</taxon>
        <taxon>Campylobacteraceae</taxon>
        <taxon>Campylobacter</taxon>
    </lineage>
</organism>
<sequence>MLLGKQKGKKRVEINKKKKNYNHAFSALDYSKKGYIMQVNFNKTIKKFLAWFFLINITGISLVFALEYFFGFKNSIYEIVKQRDTFKIIEICTTYIFLNIMLYNIISFTKKDTNF</sequence>